<accession>A0A8H4R5M8</accession>
<feature type="transmembrane region" description="Helical" evidence="1">
    <location>
        <begin position="151"/>
        <end position="169"/>
    </location>
</feature>
<dbReference type="AlphaFoldDB" id="A0A8H4R5M8"/>
<dbReference type="EMBL" id="JAACJL010000001">
    <property type="protein sequence ID" value="KAF4623885.1"/>
    <property type="molecule type" value="Genomic_DNA"/>
</dbReference>
<proteinExistence type="predicted"/>
<feature type="transmembrane region" description="Helical" evidence="1">
    <location>
        <begin position="196"/>
        <end position="219"/>
    </location>
</feature>
<reference evidence="2 3" key="1">
    <citation type="submission" date="2019-12" db="EMBL/GenBank/DDBJ databases">
        <authorList>
            <person name="Floudas D."/>
            <person name="Bentzer J."/>
            <person name="Ahren D."/>
            <person name="Johansson T."/>
            <person name="Persson P."/>
            <person name="Tunlid A."/>
        </authorList>
    </citation>
    <scope>NUCLEOTIDE SEQUENCE [LARGE SCALE GENOMIC DNA]</scope>
    <source>
        <strain evidence="2 3">CBS 102.39</strain>
    </source>
</reference>
<name>A0A8H4R5M8_9AGAR</name>
<feature type="transmembrane region" description="Helical" evidence="1">
    <location>
        <begin position="239"/>
        <end position="261"/>
    </location>
</feature>
<organism evidence="2 3">
    <name type="scientific">Agrocybe pediades</name>
    <dbReference type="NCBI Taxonomy" id="84607"/>
    <lineage>
        <taxon>Eukaryota</taxon>
        <taxon>Fungi</taxon>
        <taxon>Dikarya</taxon>
        <taxon>Basidiomycota</taxon>
        <taxon>Agaricomycotina</taxon>
        <taxon>Agaricomycetes</taxon>
        <taxon>Agaricomycetidae</taxon>
        <taxon>Agaricales</taxon>
        <taxon>Agaricineae</taxon>
        <taxon>Strophariaceae</taxon>
        <taxon>Agrocybe</taxon>
    </lineage>
</organism>
<keyword evidence="1" id="KW-0812">Transmembrane</keyword>
<comment type="caution">
    <text evidence="2">The sequence shown here is derived from an EMBL/GenBank/DDBJ whole genome shotgun (WGS) entry which is preliminary data.</text>
</comment>
<sequence length="334" mass="37307">MASSSVRPAAPPLPPDSVSSFRRDTLNIVAVEVLFFGFYTCLFFVTMYAVWNSNASVRMKRTQGQTIKLAQTSLLVISYFLSALHVALDWWYPARMFQTDGASPLLVLDFLAEQPVFFLVIEGLTLAFNTTITDAISIWRCWVLYDRKLKVVLFPLLCITTIMAIVALIDRIEFTFGLVHATANPAEGIARWQHLLIAYFVPSLASTVYTTGMIIYHILKAHLQVSKITRPSFSSARVAIMIVESALLYTISHVVTVGLLVHVSPNFNFSQDILAQMAGISPTLLILRVCIGKYSETVRMADSEKMTAIEFHSRTTQGMDTVVEEEDSESRTVC</sequence>
<feature type="transmembrane region" description="Helical" evidence="1">
    <location>
        <begin position="28"/>
        <end position="51"/>
    </location>
</feature>
<keyword evidence="1" id="KW-1133">Transmembrane helix</keyword>
<protein>
    <submittedName>
        <fullName evidence="2">Uncharacterized protein</fullName>
    </submittedName>
</protein>
<feature type="transmembrane region" description="Helical" evidence="1">
    <location>
        <begin position="273"/>
        <end position="291"/>
    </location>
</feature>
<evidence type="ECO:0000313" key="2">
    <source>
        <dbReference type="EMBL" id="KAF4623885.1"/>
    </source>
</evidence>
<keyword evidence="3" id="KW-1185">Reference proteome</keyword>
<evidence type="ECO:0000256" key="1">
    <source>
        <dbReference type="SAM" id="Phobius"/>
    </source>
</evidence>
<feature type="transmembrane region" description="Helical" evidence="1">
    <location>
        <begin position="72"/>
        <end position="92"/>
    </location>
</feature>
<gene>
    <name evidence="2" type="ORF">D9613_002314</name>
</gene>
<feature type="transmembrane region" description="Helical" evidence="1">
    <location>
        <begin position="116"/>
        <end position="139"/>
    </location>
</feature>
<dbReference type="Proteomes" id="UP000521872">
    <property type="component" value="Unassembled WGS sequence"/>
</dbReference>
<evidence type="ECO:0000313" key="3">
    <source>
        <dbReference type="Proteomes" id="UP000521872"/>
    </source>
</evidence>
<keyword evidence="1" id="KW-0472">Membrane</keyword>